<proteinExistence type="inferred from homology"/>
<evidence type="ECO:0000256" key="8">
    <source>
        <dbReference type="ARBA" id="ARBA00023002"/>
    </source>
</evidence>
<dbReference type="SUPFAM" id="SSF56512">
    <property type="entry name" value="Nitric oxide (NO) synthase oxygenase domain"/>
    <property type="match status" value="1"/>
</dbReference>
<dbReference type="InterPro" id="IPR029039">
    <property type="entry name" value="Flavoprotein-like_sf"/>
</dbReference>
<evidence type="ECO:0000256" key="5">
    <source>
        <dbReference type="ARBA" id="ARBA00022643"/>
    </source>
</evidence>
<evidence type="ECO:0000259" key="10">
    <source>
        <dbReference type="PROSITE" id="PS50902"/>
    </source>
</evidence>
<evidence type="ECO:0000313" key="12">
    <source>
        <dbReference type="Proteomes" id="UP001479436"/>
    </source>
</evidence>
<dbReference type="InterPro" id="IPR044940">
    <property type="entry name" value="NOS_dom_2"/>
</dbReference>
<keyword evidence="8 11" id="KW-0560">Oxidoreductase</keyword>
<dbReference type="PROSITE" id="PS50902">
    <property type="entry name" value="FLAVODOXIN_LIKE"/>
    <property type="match status" value="1"/>
</dbReference>
<organism evidence="11 12">
    <name type="scientific">Basidiobolus ranarum</name>
    <dbReference type="NCBI Taxonomy" id="34480"/>
    <lineage>
        <taxon>Eukaryota</taxon>
        <taxon>Fungi</taxon>
        <taxon>Fungi incertae sedis</taxon>
        <taxon>Zoopagomycota</taxon>
        <taxon>Entomophthoromycotina</taxon>
        <taxon>Basidiobolomycetes</taxon>
        <taxon>Basidiobolales</taxon>
        <taxon>Basidiobolaceae</taxon>
        <taxon>Basidiobolus</taxon>
    </lineage>
</organism>
<dbReference type="SUPFAM" id="SSF52218">
    <property type="entry name" value="Flavoproteins"/>
    <property type="match status" value="1"/>
</dbReference>
<evidence type="ECO:0000256" key="3">
    <source>
        <dbReference type="ARBA" id="ARBA00012989"/>
    </source>
</evidence>
<dbReference type="InterPro" id="IPR036119">
    <property type="entry name" value="NOS_N_sf"/>
</dbReference>
<comment type="cofactor">
    <cofactor evidence="1">
        <name>FMN</name>
        <dbReference type="ChEBI" id="CHEBI:58210"/>
    </cofactor>
</comment>
<sequence>MELFQLEHGSSILHKFPQQDSPKPYGLGCTKNQCHAATMNKSDGEHFDPYRSPKQIEAEALEFLREYYKTAVGDDEETGIQLSRRLYQVSRQILSQGYYVHTKEELEYGVKTAWRNSSRCIMRAQFKNIEIIDARCTFMDSEANELQVGHISSKEVFEGAVNHLRGATTSSGSPQFPKHVVNSLMTVFPQILPGEDVGCRIWNSQLVRYAGYEQLDGTILGDPANIEITKVCLEMGWCKPGDERTAFDILPLVTQAPGYAPFLGIIPDDAILTIPLTHNKYPELERLKLQWHAVPAISDFVLDIGGIQYPCAPFNGWYMCTEIMRNLTDVQRYNLLPTISRKVLGLEPSVPLWKDRALVEVTTAIMQSFERAGVTIVDHHTASKSFMSFHEQEVKSRGFCPADWVWIVPPLSGSGCPVFHQEMINVFVKPNFLPGLSISKIREYNPEPLQTPTPVSTCPSLASSLSSDELLAEISPENSKNIRIIYATETGTSFTFATLLHNYISASKGKEDNITLHSMASIDNISKLKNDLRASSKTRYYILVIVSTFGIGGPPQ</sequence>
<dbReference type="Proteomes" id="UP001479436">
    <property type="component" value="Unassembled WGS sequence"/>
</dbReference>
<dbReference type="Gene3D" id="3.90.1230.10">
    <property type="entry name" value="Nitric Oxide Synthase, Chain A, domain 3"/>
    <property type="match status" value="1"/>
</dbReference>
<dbReference type="Gene3D" id="3.90.340.10">
    <property type="entry name" value="Nitric Oxide Synthase, Chain A, domain 1"/>
    <property type="match status" value="1"/>
</dbReference>
<dbReference type="InterPro" id="IPR050607">
    <property type="entry name" value="NOS"/>
</dbReference>
<dbReference type="InterPro" id="IPR044944">
    <property type="entry name" value="NOS_dom_3"/>
</dbReference>
<dbReference type="EMBL" id="JASJQH010007914">
    <property type="protein sequence ID" value="KAK9700365.1"/>
    <property type="molecule type" value="Genomic_DNA"/>
</dbReference>
<evidence type="ECO:0000256" key="7">
    <source>
        <dbReference type="ARBA" id="ARBA00022860"/>
    </source>
</evidence>
<dbReference type="PANTHER" id="PTHR43410">
    <property type="entry name" value="NITRIC OXIDE SYNTHASE OXYGENASE"/>
    <property type="match status" value="1"/>
</dbReference>
<dbReference type="Pfam" id="PF02898">
    <property type="entry name" value="NO_synthase"/>
    <property type="match status" value="1"/>
</dbReference>
<name>A0ABR2VSK5_9FUNG</name>
<keyword evidence="4" id="KW-0349">Heme</keyword>
<keyword evidence="6" id="KW-0479">Metal-binding</keyword>
<dbReference type="Gene3D" id="3.40.50.360">
    <property type="match status" value="1"/>
</dbReference>
<comment type="similarity">
    <text evidence="2">Belongs to the NOS family.</text>
</comment>
<keyword evidence="12" id="KW-1185">Reference proteome</keyword>
<dbReference type="InterPro" id="IPR004030">
    <property type="entry name" value="NOS_N"/>
</dbReference>
<dbReference type="GO" id="GO:0004517">
    <property type="term" value="F:nitric-oxide synthase activity"/>
    <property type="evidence" value="ECO:0007669"/>
    <property type="project" value="UniProtKB-EC"/>
</dbReference>
<reference evidence="11 12" key="1">
    <citation type="submission" date="2023-04" db="EMBL/GenBank/DDBJ databases">
        <title>Genome of Basidiobolus ranarum AG-B5.</title>
        <authorList>
            <person name="Stajich J.E."/>
            <person name="Carter-House D."/>
            <person name="Gryganskyi A."/>
        </authorList>
    </citation>
    <scope>NUCLEOTIDE SEQUENCE [LARGE SCALE GENOMIC DNA]</scope>
    <source>
        <strain evidence="11 12">AG-B5</strain>
    </source>
</reference>
<evidence type="ECO:0000256" key="4">
    <source>
        <dbReference type="ARBA" id="ARBA00022617"/>
    </source>
</evidence>
<accession>A0ABR2VSK5</accession>
<dbReference type="Gene3D" id="3.90.440.10">
    <property type="entry name" value="Nitric Oxide Synthase,Heme Domain,Chain A domain 2"/>
    <property type="match status" value="1"/>
</dbReference>
<dbReference type="PANTHER" id="PTHR43410:SF1">
    <property type="entry name" value="NITRIC OXIDE SYNTHASE"/>
    <property type="match status" value="1"/>
</dbReference>
<dbReference type="InterPro" id="IPR044943">
    <property type="entry name" value="NOS_dom_1"/>
</dbReference>
<evidence type="ECO:0000313" key="11">
    <source>
        <dbReference type="EMBL" id="KAK9700365.1"/>
    </source>
</evidence>
<gene>
    <name evidence="11" type="primary">NOS2</name>
    <name evidence="11" type="ORF">K7432_012230</name>
</gene>
<comment type="caution">
    <text evidence="11">The sequence shown here is derived from an EMBL/GenBank/DDBJ whole genome shotgun (WGS) entry which is preliminary data.</text>
</comment>
<evidence type="ECO:0000256" key="2">
    <source>
        <dbReference type="ARBA" id="ARBA00006267"/>
    </source>
</evidence>
<evidence type="ECO:0000256" key="6">
    <source>
        <dbReference type="ARBA" id="ARBA00022723"/>
    </source>
</evidence>
<keyword evidence="5" id="KW-0288">FMN</keyword>
<dbReference type="EC" id="1.14.13.39" evidence="3"/>
<keyword evidence="5" id="KW-0285">Flavoprotein</keyword>
<evidence type="ECO:0000256" key="1">
    <source>
        <dbReference type="ARBA" id="ARBA00001917"/>
    </source>
</evidence>
<keyword evidence="7" id="KW-0112">Calmodulin-binding</keyword>
<keyword evidence="9" id="KW-0408">Iron</keyword>
<dbReference type="InterPro" id="IPR008254">
    <property type="entry name" value="Flavodoxin/NO_synth"/>
</dbReference>
<protein>
    <recommendedName>
        <fullName evidence="3">nitric-oxide synthase (NADPH)</fullName>
        <ecNumber evidence="3">1.14.13.39</ecNumber>
    </recommendedName>
</protein>
<evidence type="ECO:0000256" key="9">
    <source>
        <dbReference type="ARBA" id="ARBA00023004"/>
    </source>
</evidence>
<feature type="domain" description="Flavodoxin-like" evidence="10">
    <location>
        <begin position="482"/>
        <end position="556"/>
    </location>
</feature>